<dbReference type="EMBL" id="FOBW01000006">
    <property type="protein sequence ID" value="SEM82370.1"/>
    <property type="molecule type" value="Genomic_DNA"/>
</dbReference>
<dbReference type="RefSeq" id="WP_090744391.1">
    <property type="nucleotide sequence ID" value="NZ_FOBW01000006.1"/>
</dbReference>
<dbReference type="AlphaFoldDB" id="A0A1H8BHD8"/>
<dbReference type="STRING" id="930146.SAMN05192533_10644"/>
<gene>
    <name evidence="2" type="ORF">SAMN05192533_10644</name>
</gene>
<dbReference type="InterPro" id="IPR024997">
    <property type="entry name" value="DUF3892"/>
</dbReference>
<evidence type="ECO:0000313" key="3">
    <source>
        <dbReference type="Proteomes" id="UP000198553"/>
    </source>
</evidence>
<protein>
    <recommendedName>
        <fullName evidence="4">DUF3892 domain-containing protein</fullName>
    </recommendedName>
</protein>
<sequence>MSGELLTGVYRNHAGEIISFLTSEGRVISYRKALAEAEEGVITGANVQETADSDNPMDFDLPNVNELPEIY</sequence>
<dbReference type="Proteomes" id="UP000198553">
    <property type="component" value="Unassembled WGS sequence"/>
</dbReference>
<evidence type="ECO:0000313" key="2">
    <source>
        <dbReference type="EMBL" id="SEM82370.1"/>
    </source>
</evidence>
<proteinExistence type="predicted"/>
<dbReference type="OrthoDB" id="1647761at2"/>
<reference evidence="3" key="1">
    <citation type="submission" date="2016-10" db="EMBL/GenBank/DDBJ databases">
        <authorList>
            <person name="Varghese N."/>
            <person name="Submissions S."/>
        </authorList>
    </citation>
    <scope>NUCLEOTIDE SEQUENCE [LARGE SCALE GENOMIC DNA]</scope>
    <source>
        <strain evidence="3">B48,IBRC-M 10115,DSM 25386,CECT 8001</strain>
    </source>
</reference>
<keyword evidence="3" id="KW-1185">Reference proteome</keyword>
<feature type="region of interest" description="Disordered" evidence="1">
    <location>
        <begin position="49"/>
        <end position="71"/>
    </location>
</feature>
<evidence type="ECO:0008006" key="4">
    <source>
        <dbReference type="Google" id="ProtNLM"/>
    </source>
</evidence>
<evidence type="ECO:0000256" key="1">
    <source>
        <dbReference type="SAM" id="MobiDB-lite"/>
    </source>
</evidence>
<name>A0A1H8BHD8_9BACI</name>
<dbReference type="Pfam" id="PF13031">
    <property type="entry name" value="DUF3892"/>
    <property type="match status" value="1"/>
</dbReference>
<organism evidence="2 3">
    <name type="scientific">Mesobacillus persicus</name>
    <dbReference type="NCBI Taxonomy" id="930146"/>
    <lineage>
        <taxon>Bacteria</taxon>
        <taxon>Bacillati</taxon>
        <taxon>Bacillota</taxon>
        <taxon>Bacilli</taxon>
        <taxon>Bacillales</taxon>
        <taxon>Bacillaceae</taxon>
        <taxon>Mesobacillus</taxon>
    </lineage>
</organism>
<accession>A0A1H8BHD8</accession>